<name>A0A9X3B5N0_9HYPH</name>
<proteinExistence type="predicted"/>
<dbReference type="SUPFAM" id="SSF51391">
    <property type="entry name" value="Thiamin phosphate synthase"/>
    <property type="match status" value="1"/>
</dbReference>
<dbReference type="InterPro" id="IPR013785">
    <property type="entry name" value="Aldolase_TIM"/>
</dbReference>
<dbReference type="GO" id="GO:0005737">
    <property type="term" value="C:cytoplasm"/>
    <property type="evidence" value="ECO:0007669"/>
    <property type="project" value="TreeGrafter"/>
</dbReference>
<dbReference type="PANTHER" id="PTHR20857:SF15">
    <property type="entry name" value="THIAMINE-PHOSPHATE SYNTHASE"/>
    <property type="match status" value="1"/>
</dbReference>
<sequence length="220" mass="23171">MSETSIPDRCRLVLIAPAPSSGEEALVEAALSGGDVASLIIPPYDAEEAEFQARAEALTRLAQARGVAVMVAGEPRIAARVQADGVHFEGSKAELAEIIAKHQGRMMVGCGGAANRDDALELGEMQPDYIFFGRFGYDVRPEPHPRNLTLGAWWAEMIRIPCIVLAGSHTGSVVDVAKTGAEFVALGNAVFAPGADPAREVAEANALLDKHAPSFAEAEP</sequence>
<keyword evidence="5" id="KW-1185">Reference proteome</keyword>
<dbReference type="AlphaFoldDB" id="A0A9X3B5N0"/>
<dbReference type="EMBL" id="JAODNV010000003">
    <property type="protein sequence ID" value="MCT8988972.1"/>
    <property type="molecule type" value="Genomic_DNA"/>
</dbReference>
<evidence type="ECO:0000256" key="2">
    <source>
        <dbReference type="ARBA" id="ARBA00022977"/>
    </source>
</evidence>
<protein>
    <submittedName>
        <fullName evidence="4">Thiamine phosphate synthase</fullName>
        <ecNumber evidence="4">2.5.1.3</ecNumber>
    </submittedName>
</protein>
<dbReference type="InterPro" id="IPR036206">
    <property type="entry name" value="ThiamineP_synth_sf"/>
</dbReference>
<evidence type="ECO:0000313" key="5">
    <source>
        <dbReference type="Proteomes" id="UP001149009"/>
    </source>
</evidence>
<dbReference type="EC" id="2.5.1.3" evidence="4"/>
<dbReference type="RefSeq" id="WP_261513635.1">
    <property type="nucleotide sequence ID" value="NZ_JAODNV010000003.1"/>
</dbReference>
<feature type="domain" description="Thiamine phosphate synthase/TenI" evidence="3">
    <location>
        <begin position="23"/>
        <end position="189"/>
    </location>
</feature>
<comment type="pathway">
    <text evidence="1">Cofactor biosynthesis; thiamine diphosphate biosynthesis.</text>
</comment>
<keyword evidence="2" id="KW-0784">Thiamine biosynthesis</keyword>
<keyword evidence="4" id="KW-0808">Transferase</keyword>
<evidence type="ECO:0000313" key="4">
    <source>
        <dbReference type="EMBL" id="MCT8988972.1"/>
    </source>
</evidence>
<gene>
    <name evidence="4" type="ORF">NYR54_01505</name>
</gene>
<dbReference type="InterPro" id="IPR022998">
    <property type="entry name" value="ThiamineP_synth_TenI"/>
</dbReference>
<evidence type="ECO:0000256" key="1">
    <source>
        <dbReference type="ARBA" id="ARBA00004948"/>
    </source>
</evidence>
<comment type="caution">
    <text evidence="4">The sequence shown here is derived from an EMBL/GenBank/DDBJ whole genome shotgun (WGS) entry which is preliminary data.</text>
</comment>
<accession>A0A9X3B5N0</accession>
<dbReference type="GO" id="GO:0009228">
    <property type="term" value="P:thiamine biosynthetic process"/>
    <property type="evidence" value="ECO:0007669"/>
    <property type="project" value="UniProtKB-KW"/>
</dbReference>
<dbReference type="NCBIfam" id="NF005080">
    <property type="entry name" value="PRK06512.1"/>
    <property type="match status" value="1"/>
</dbReference>
<dbReference type="Proteomes" id="UP001149009">
    <property type="component" value="Unassembled WGS sequence"/>
</dbReference>
<organism evidence="4 5">
    <name type="scientific">Chelativorans petroleitrophicus</name>
    <dbReference type="NCBI Taxonomy" id="2975484"/>
    <lineage>
        <taxon>Bacteria</taxon>
        <taxon>Pseudomonadati</taxon>
        <taxon>Pseudomonadota</taxon>
        <taxon>Alphaproteobacteria</taxon>
        <taxon>Hyphomicrobiales</taxon>
        <taxon>Phyllobacteriaceae</taxon>
        <taxon>Chelativorans</taxon>
    </lineage>
</organism>
<evidence type="ECO:0000259" key="3">
    <source>
        <dbReference type="Pfam" id="PF02581"/>
    </source>
</evidence>
<reference evidence="4" key="1">
    <citation type="submission" date="2022-08" db="EMBL/GenBank/DDBJ databases">
        <title>Chelativorans sichuanense sp. nov., a paraffin oil-degrading bacterium isolated from a mixture of oil-based drill cuttings and paddy soil.</title>
        <authorList>
            <person name="Yu J."/>
            <person name="Liu H."/>
            <person name="Chen Q."/>
        </authorList>
    </citation>
    <scope>NUCLEOTIDE SEQUENCE</scope>
    <source>
        <strain evidence="4">SCAU 2101</strain>
    </source>
</reference>
<dbReference type="PANTHER" id="PTHR20857">
    <property type="entry name" value="THIAMINE-PHOSPHATE PYROPHOSPHORYLASE"/>
    <property type="match status" value="1"/>
</dbReference>
<dbReference type="CDD" id="cd00564">
    <property type="entry name" value="TMP_TenI"/>
    <property type="match status" value="1"/>
</dbReference>
<dbReference type="Gene3D" id="3.20.20.70">
    <property type="entry name" value="Aldolase class I"/>
    <property type="match status" value="1"/>
</dbReference>
<dbReference type="Pfam" id="PF02581">
    <property type="entry name" value="TMP-TENI"/>
    <property type="match status" value="1"/>
</dbReference>
<dbReference type="GO" id="GO:0004789">
    <property type="term" value="F:thiamine-phosphate diphosphorylase activity"/>
    <property type="evidence" value="ECO:0007669"/>
    <property type="project" value="UniProtKB-EC"/>
</dbReference>